<keyword evidence="1" id="KW-0175">Coiled coil</keyword>
<dbReference type="KEGG" id="vg:10327394"/>
<keyword evidence="2" id="KW-1133">Transmembrane helix</keyword>
<dbReference type="GeneID" id="10327394"/>
<keyword evidence="4" id="KW-1185">Reference proteome</keyword>
<proteinExistence type="predicted"/>
<keyword evidence="2" id="KW-0472">Membrane</keyword>
<organism evidence="3 4">
    <name type="scientific">Synechococcus phage S-SM1</name>
    <dbReference type="NCBI Taxonomy" id="444859"/>
    <lineage>
        <taxon>Viruses</taxon>
        <taxon>Duplodnaviria</taxon>
        <taxon>Heunggongvirae</taxon>
        <taxon>Uroviricota</taxon>
        <taxon>Caudoviricetes</taxon>
        <taxon>Pantevenvirales</taxon>
        <taxon>Kyanoviridae</taxon>
        <taxon>Thetisvirus</taxon>
        <taxon>Thetisvirus ssm1</taxon>
    </lineage>
</organism>
<dbReference type="EMBL" id="GU071094">
    <property type="protein sequence ID" value="ADO97116.1"/>
    <property type="molecule type" value="Genomic_DNA"/>
</dbReference>
<feature type="coiled-coil region" evidence="1">
    <location>
        <begin position="18"/>
        <end position="45"/>
    </location>
</feature>
<evidence type="ECO:0000256" key="1">
    <source>
        <dbReference type="SAM" id="Coils"/>
    </source>
</evidence>
<protein>
    <submittedName>
        <fullName evidence="3">Uncharacterized protein</fullName>
    </submittedName>
</protein>
<feature type="transmembrane region" description="Helical" evidence="2">
    <location>
        <begin position="71"/>
        <end position="92"/>
    </location>
</feature>
<evidence type="ECO:0000313" key="3">
    <source>
        <dbReference type="EMBL" id="ADO97116.1"/>
    </source>
</evidence>
<evidence type="ECO:0000256" key="2">
    <source>
        <dbReference type="SAM" id="Phobius"/>
    </source>
</evidence>
<keyword evidence="2" id="KW-0812">Transmembrane</keyword>
<dbReference type="OrthoDB" id="27749at10239"/>
<evidence type="ECO:0000313" key="4">
    <source>
        <dbReference type="Proteomes" id="UP000006523"/>
    </source>
</evidence>
<name>E3SIP1_9CAUD</name>
<feature type="transmembrane region" description="Helical" evidence="2">
    <location>
        <begin position="45"/>
        <end position="65"/>
    </location>
</feature>
<accession>E3SIP1</accession>
<dbReference type="Proteomes" id="UP000006523">
    <property type="component" value="Segment"/>
</dbReference>
<dbReference type="RefSeq" id="YP_004323125.1">
    <property type="nucleotide sequence ID" value="NC_015282.1"/>
</dbReference>
<sequence>MERSKSEIEENKMTVYFNQRAHDEHEKEERLAEEKKQQQEEAVKAVGRAVSFFVKPVILMLLWNWLMPGLFGLQTIGYLKAFALHVIARIIIDKE</sequence>
<reference evidence="3 4" key="1">
    <citation type="journal article" date="2010" name="Environ. Microbiol.">
        <title>Genomic analysis of oceanic cyanobacterial myoviruses compared with T4-like myoviruses from diverse hosts and environments.</title>
        <authorList>
            <person name="Sullivan M.B."/>
            <person name="Huang K.H."/>
            <person name="Ignacio-Espinoza J.C."/>
            <person name="Berlin A.M."/>
            <person name="Kelly L."/>
            <person name="Weigele P.R."/>
            <person name="DeFrancesco A.S."/>
            <person name="Kern S.E."/>
            <person name="Thompson L.R."/>
            <person name="Young S."/>
            <person name="Yandava C."/>
            <person name="Fu R."/>
            <person name="Krastins B."/>
            <person name="Chase M."/>
            <person name="Sarracino D."/>
            <person name="Osburne M.S."/>
            <person name="Henn M.R."/>
            <person name="Chisholm S.W."/>
        </authorList>
    </citation>
    <scope>NUCLEOTIDE SEQUENCE [LARGE SCALE GENOMIC DNA]</scope>
    <source>
        <strain evidence="3">6501-1</strain>
    </source>
</reference>
<gene>
    <name evidence="3" type="ORF">SSM1_235</name>
</gene>